<dbReference type="AlphaFoldDB" id="A0A8H7NVA1"/>
<evidence type="ECO:0000313" key="1">
    <source>
        <dbReference type="EMBL" id="KAF9805520.1"/>
    </source>
</evidence>
<evidence type="ECO:0008006" key="3">
    <source>
        <dbReference type="Google" id="ProtNLM"/>
    </source>
</evidence>
<comment type="caution">
    <text evidence="1">The sequence shown here is derived from an EMBL/GenBank/DDBJ whole genome shotgun (WGS) entry which is preliminary data.</text>
</comment>
<accession>A0A8H7NVA1</accession>
<reference evidence="1" key="2">
    <citation type="journal article" name="Front. Microbiol.">
        <title>Degradative Capacity of Two Strains of Rhodonia placenta: From Phenotype to Genotype.</title>
        <authorList>
            <person name="Kolle M."/>
            <person name="Horta M.A.C."/>
            <person name="Nowrousian M."/>
            <person name="Ohm R.A."/>
            <person name="Benz J.P."/>
            <person name="Pilgard A."/>
        </authorList>
    </citation>
    <scope>NUCLEOTIDE SEQUENCE</scope>
    <source>
        <strain evidence="1">FPRL280</strain>
    </source>
</reference>
<sequence>MGTVSPYGQIAETAETFVSAEKAAECRWGSSCGVNLTDLSAAGIAWHLKRHHFHRTTSSWNYRARGVCQWQLDSGRSCGTDLFHEGFGKHIASVHLKSISRICPRCGRKYCRVDALKRHLRESCIGFFVEA</sequence>
<protein>
    <recommendedName>
        <fullName evidence="3">C2H2-type domain-containing protein</fullName>
    </recommendedName>
</protein>
<gene>
    <name evidence="1" type="ORF">IEO21_09005</name>
</gene>
<name>A0A8H7NVA1_9APHY</name>
<organism evidence="1 2">
    <name type="scientific">Rhodonia placenta</name>
    <dbReference type="NCBI Taxonomy" id="104341"/>
    <lineage>
        <taxon>Eukaryota</taxon>
        <taxon>Fungi</taxon>
        <taxon>Dikarya</taxon>
        <taxon>Basidiomycota</taxon>
        <taxon>Agaricomycotina</taxon>
        <taxon>Agaricomycetes</taxon>
        <taxon>Polyporales</taxon>
        <taxon>Adustoporiaceae</taxon>
        <taxon>Rhodonia</taxon>
    </lineage>
</organism>
<reference evidence="1" key="1">
    <citation type="submission" date="2020-11" db="EMBL/GenBank/DDBJ databases">
        <authorList>
            <person name="Koelle M."/>
            <person name="Horta M.A.C."/>
            <person name="Nowrousian M."/>
            <person name="Ohm R.A."/>
            <person name="Benz P."/>
            <person name="Pilgard A."/>
        </authorList>
    </citation>
    <scope>NUCLEOTIDE SEQUENCE</scope>
    <source>
        <strain evidence="1">FPRL280</strain>
    </source>
</reference>
<dbReference type="Proteomes" id="UP000639403">
    <property type="component" value="Unassembled WGS sequence"/>
</dbReference>
<proteinExistence type="predicted"/>
<evidence type="ECO:0000313" key="2">
    <source>
        <dbReference type="Proteomes" id="UP000639403"/>
    </source>
</evidence>
<dbReference type="EMBL" id="JADOXO010000376">
    <property type="protein sequence ID" value="KAF9805520.1"/>
    <property type="molecule type" value="Genomic_DNA"/>
</dbReference>